<keyword evidence="3" id="KW-1185">Reference proteome</keyword>
<dbReference type="RefSeq" id="WP_263249164.1">
    <property type="nucleotide sequence ID" value="NZ_BAABLT010000048.1"/>
</dbReference>
<dbReference type="EMBL" id="JBHTIW010000010">
    <property type="protein sequence ID" value="MFD0921125.1"/>
    <property type="molecule type" value="Genomic_DNA"/>
</dbReference>
<feature type="transmembrane region" description="Helical" evidence="1">
    <location>
        <begin position="20"/>
        <end position="41"/>
    </location>
</feature>
<proteinExistence type="predicted"/>
<reference evidence="3" key="1">
    <citation type="journal article" date="2019" name="Int. J. Syst. Evol. Microbiol.">
        <title>The Global Catalogue of Microorganisms (GCM) 10K type strain sequencing project: providing services to taxonomists for standard genome sequencing and annotation.</title>
        <authorList>
            <consortium name="The Broad Institute Genomics Platform"/>
            <consortium name="The Broad Institute Genome Sequencing Center for Infectious Disease"/>
            <person name="Wu L."/>
            <person name="Ma J."/>
        </authorList>
    </citation>
    <scope>NUCLEOTIDE SEQUENCE [LARGE SCALE GENOMIC DNA]</scope>
    <source>
        <strain evidence="3">CCUG 56401</strain>
    </source>
</reference>
<comment type="caution">
    <text evidence="2">The sequence shown here is derived from an EMBL/GenBank/DDBJ whole genome shotgun (WGS) entry which is preliminary data.</text>
</comment>
<gene>
    <name evidence="2" type="ORF">ACFQ16_15370</name>
</gene>
<protein>
    <submittedName>
        <fullName evidence="2">Uncharacterized protein</fullName>
    </submittedName>
</protein>
<keyword evidence="1" id="KW-1133">Transmembrane helix</keyword>
<sequence>MADSGPARRTAGAFDIRTIIALLFVIYGAVLTVVGVLQPAAEVAKAAGVNINLWAGIGMLVFSGLFALWVRLRPIVVPESGTES</sequence>
<keyword evidence="1" id="KW-0472">Membrane</keyword>
<dbReference type="Proteomes" id="UP001597018">
    <property type="component" value="Unassembled WGS sequence"/>
</dbReference>
<evidence type="ECO:0000256" key="1">
    <source>
        <dbReference type="SAM" id="Phobius"/>
    </source>
</evidence>
<feature type="transmembrane region" description="Helical" evidence="1">
    <location>
        <begin position="53"/>
        <end position="70"/>
    </location>
</feature>
<keyword evidence="1" id="KW-0812">Transmembrane</keyword>
<name>A0ABW3FWB7_9PSEU</name>
<organism evidence="2 3">
    <name type="scientific">Saccharopolyspora rosea</name>
    <dbReference type="NCBI Taxonomy" id="524884"/>
    <lineage>
        <taxon>Bacteria</taxon>
        <taxon>Bacillati</taxon>
        <taxon>Actinomycetota</taxon>
        <taxon>Actinomycetes</taxon>
        <taxon>Pseudonocardiales</taxon>
        <taxon>Pseudonocardiaceae</taxon>
        <taxon>Saccharopolyspora</taxon>
    </lineage>
</organism>
<evidence type="ECO:0000313" key="2">
    <source>
        <dbReference type="EMBL" id="MFD0921125.1"/>
    </source>
</evidence>
<accession>A0ABW3FWB7</accession>
<evidence type="ECO:0000313" key="3">
    <source>
        <dbReference type="Proteomes" id="UP001597018"/>
    </source>
</evidence>